<name>A0A067SS56_GALM3</name>
<reference evidence="2" key="1">
    <citation type="journal article" date="2014" name="Proc. Natl. Acad. Sci. U.S.A.">
        <title>Extensive sampling of basidiomycete genomes demonstrates inadequacy of the white-rot/brown-rot paradigm for wood decay fungi.</title>
        <authorList>
            <person name="Riley R."/>
            <person name="Salamov A.A."/>
            <person name="Brown D.W."/>
            <person name="Nagy L.G."/>
            <person name="Floudas D."/>
            <person name="Held B.W."/>
            <person name="Levasseur A."/>
            <person name="Lombard V."/>
            <person name="Morin E."/>
            <person name="Otillar R."/>
            <person name="Lindquist E.A."/>
            <person name="Sun H."/>
            <person name="LaButti K.M."/>
            <person name="Schmutz J."/>
            <person name="Jabbour D."/>
            <person name="Luo H."/>
            <person name="Baker S.E."/>
            <person name="Pisabarro A.G."/>
            <person name="Walton J.D."/>
            <person name="Blanchette R.A."/>
            <person name="Henrissat B."/>
            <person name="Martin F."/>
            <person name="Cullen D."/>
            <person name="Hibbett D.S."/>
            <person name="Grigoriev I.V."/>
        </authorList>
    </citation>
    <scope>NUCLEOTIDE SEQUENCE [LARGE SCALE GENOMIC DNA]</scope>
    <source>
        <strain evidence="2">CBS 339.88</strain>
    </source>
</reference>
<dbReference type="AlphaFoldDB" id="A0A067SS56"/>
<dbReference type="OrthoDB" id="18139at2759"/>
<dbReference type="STRING" id="685588.A0A067SS56"/>
<dbReference type="Proteomes" id="UP000027222">
    <property type="component" value="Unassembled WGS sequence"/>
</dbReference>
<dbReference type="Pfam" id="PF10032">
    <property type="entry name" value="Pho88"/>
    <property type="match status" value="1"/>
</dbReference>
<dbReference type="InterPro" id="IPR012098">
    <property type="entry name" value="SND3_fun"/>
</dbReference>
<proteinExistence type="predicted"/>
<gene>
    <name evidence="1" type="ORF">GALMADRAFT_282225</name>
</gene>
<evidence type="ECO:0000313" key="2">
    <source>
        <dbReference type="Proteomes" id="UP000027222"/>
    </source>
</evidence>
<keyword evidence="2" id="KW-1185">Reference proteome</keyword>
<protein>
    <submittedName>
        <fullName evidence="1">Uncharacterized protein</fullName>
    </submittedName>
</protein>
<dbReference type="GO" id="GO:0045047">
    <property type="term" value="P:protein targeting to ER"/>
    <property type="evidence" value="ECO:0007669"/>
    <property type="project" value="InterPro"/>
</dbReference>
<dbReference type="PANTHER" id="PTHR28112">
    <property type="entry name" value="SRP-INDEPENDENT TARGETING PROTEIN 3"/>
    <property type="match status" value="1"/>
</dbReference>
<dbReference type="HOGENOM" id="CLU_1525260_0_0_1"/>
<dbReference type="GO" id="GO:0005783">
    <property type="term" value="C:endoplasmic reticulum"/>
    <property type="evidence" value="ECO:0007669"/>
    <property type="project" value="InterPro"/>
</dbReference>
<dbReference type="PANTHER" id="PTHR28112:SF1">
    <property type="entry name" value="SRP-INDEPENDENT TARGETING PROTEIN 3"/>
    <property type="match status" value="1"/>
</dbReference>
<evidence type="ECO:0000313" key="1">
    <source>
        <dbReference type="EMBL" id="KDR70494.1"/>
    </source>
</evidence>
<organism evidence="1 2">
    <name type="scientific">Galerina marginata (strain CBS 339.88)</name>
    <dbReference type="NCBI Taxonomy" id="685588"/>
    <lineage>
        <taxon>Eukaryota</taxon>
        <taxon>Fungi</taxon>
        <taxon>Dikarya</taxon>
        <taxon>Basidiomycota</taxon>
        <taxon>Agaricomycotina</taxon>
        <taxon>Agaricomycetes</taxon>
        <taxon>Agaricomycetidae</taxon>
        <taxon>Agaricales</taxon>
        <taxon>Agaricineae</taxon>
        <taxon>Strophariaceae</taxon>
        <taxon>Galerina</taxon>
    </lineage>
</organism>
<accession>A0A067SS56</accession>
<dbReference type="EMBL" id="KL142397">
    <property type="protein sequence ID" value="KDR70494.1"/>
    <property type="molecule type" value="Genomic_DNA"/>
</dbReference>
<dbReference type="GO" id="GO:0005739">
    <property type="term" value="C:mitochondrion"/>
    <property type="evidence" value="ECO:0007669"/>
    <property type="project" value="TreeGrafter"/>
</dbReference>
<sequence length="176" mass="20190">MTLNHVRIGYLALQLFKVAIYYYVSRIIQRKNDRTVLEYVEPVSSSENEKENELVTTVYDHDMTETSYLLRSVLLVTATVIVTHIYTDVTRPYLSSALIDLKNVYDAKPVAIHLRGKPAIGELKRPFYHKNTSWLGRIFDWANVELRTADEQILDVQIAIRALDLHSGAPTMNPVI</sequence>